<protein>
    <recommendedName>
        <fullName evidence="5">Lipoprotein</fullName>
    </recommendedName>
</protein>
<feature type="region of interest" description="Disordered" evidence="1">
    <location>
        <begin position="202"/>
        <end position="223"/>
    </location>
</feature>
<dbReference type="AlphaFoldDB" id="A0A848KN72"/>
<keyword evidence="2" id="KW-0732">Signal</keyword>
<evidence type="ECO:0000313" key="4">
    <source>
        <dbReference type="Proteomes" id="UP000550729"/>
    </source>
</evidence>
<comment type="caution">
    <text evidence="3">The sequence shown here is derived from an EMBL/GenBank/DDBJ whole genome shotgun (WGS) entry which is preliminary data.</text>
</comment>
<evidence type="ECO:0000256" key="2">
    <source>
        <dbReference type="SAM" id="SignalP"/>
    </source>
</evidence>
<accession>A0A848KN72</accession>
<feature type="compositionally biased region" description="Low complexity" evidence="1">
    <location>
        <begin position="204"/>
        <end position="215"/>
    </location>
</feature>
<gene>
    <name evidence="3" type="ORF">HH308_04610</name>
</gene>
<feature type="chain" id="PRO_5032954623" description="Lipoprotein" evidence="2">
    <location>
        <begin position="29"/>
        <end position="223"/>
    </location>
</feature>
<proteinExistence type="predicted"/>
<dbReference type="PROSITE" id="PS51257">
    <property type="entry name" value="PROKAR_LIPOPROTEIN"/>
    <property type="match status" value="1"/>
</dbReference>
<evidence type="ECO:0008006" key="5">
    <source>
        <dbReference type="Google" id="ProtNLM"/>
    </source>
</evidence>
<evidence type="ECO:0000313" key="3">
    <source>
        <dbReference type="EMBL" id="NMO00494.1"/>
    </source>
</evidence>
<dbReference type="Proteomes" id="UP000550729">
    <property type="component" value="Unassembled WGS sequence"/>
</dbReference>
<organism evidence="3 4">
    <name type="scientific">Gordonia asplenii</name>
    <dbReference type="NCBI Taxonomy" id="2725283"/>
    <lineage>
        <taxon>Bacteria</taxon>
        <taxon>Bacillati</taxon>
        <taxon>Actinomycetota</taxon>
        <taxon>Actinomycetes</taxon>
        <taxon>Mycobacteriales</taxon>
        <taxon>Gordoniaceae</taxon>
        <taxon>Gordonia</taxon>
    </lineage>
</organism>
<sequence>MKPTPTTVRAIAVSVTGLAVLAATSACTMNKDTGPTTSSVATSAAVKVPATPAALTATGTRLHWGQSAFLPAHTFAPTTGLAMYTVTGVNPASNVPDSTTKDGKAYYVYLTVTSLDPKEAPAPDITGLAGSVDGKTAALMVAPPSKNKDCVATTPPDKMKSGESYATCQLAVVDADKTLTSVIYWANTTTDPALNYQQSPVVWSSPTPASSAPASPAKPAPTS</sequence>
<reference evidence="3 4" key="1">
    <citation type="submission" date="2020-04" db="EMBL/GenBank/DDBJ databases">
        <title>Gordonia sp. nov. TBRC 11910.</title>
        <authorList>
            <person name="Suriyachadkun C."/>
        </authorList>
    </citation>
    <scope>NUCLEOTIDE SEQUENCE [LARGE SCALE GENOMIC DNA]</scope>
    <source>
        <strain evidence="3 4">TBRC 11910</strain>
    </source>
</reference>
<feature type="signal peptide" evidence="2">
    <location>
        <begin position="1"/>
        <end position="28"/>
    </location>
</feature>
<name>A0A848KN72_9ACTN</name>
<evidence type="ECO:0000256" key="1">
    <source>
        <dbReference type="SAM" id="MobiDB-lite"/>
    </source>
</evidence>
<dbReference type="RefSeq" id="WP_170193010.1">
    <property type="nucleotide sequence ID" value="NZ_JABBNB010000004.1"/>
</dbReference>
<dbReference type="EMBL" id="JABBNB010000004">
    <property type="protein sequence ID" value="NMO00494.1"/>
    <property type="molecule type" value="Genomic_DNA"/>
</dbReference>
<keyword evidence="4" id="KW-1185">Reference proteome</keyword>